<feature type="domain" description="Glyoxalase-like" evidence="1">
    <location>
        <begin position="12"/>
        <end position="198"/>
    </location>
</feature>
<dbReference type="PANTHER" id="PTHR40265">
    <property type="entry name" value="BLL2707 PROTEIN"/>
    <property type="match status" value="1"/>
</dbReference>
<proteinExistence type="predicted"/>
<organism evidence="2 3">
    <name type="scientific">Symbiodinium natans</name>
    <dbReference type="NCBI Taxonomy" id="878477"/>
    <lineage>
        <taxon>Eukaryota</taxon>
        <taxon>Sar</taxon>
        <taxon>Alveolata</taxon>
        <taxon>Dinophyceae</taxon>
        <taxon>Suessiales</taxon>
        <taxon>Symbiodiniaceae</taxon>
        <taxon>Symbiodinium</taxon>
    </lineage>
</organism>
<evidence type="ECO:0000313" key="3">
    <source>
        <dbReference type="Proteomes" id="UP000604046"/>
    </source>
</evidence>
<sequence>MAATGAPELCTDHLVWCVESVEAGMDAFEALTGVRPCIGGQHLGFGTHNALVSLGEGVYCELLAQDPSQPVGTWLGIDCPKKPRLTTFCVQRSDGKGELGETVEAATKAGYDVGSVQDFSRQNTEGKTLRWRLASDHHRAGFASLPMAGLVPFAVDWSPNRAEGMRHPSEVAPGGCRLVELRASHPDPPALQKALDALNVRGVIVQTSEPGSEPRLEALLDTPKGRITLA</sequence>
<dbReference type="Proteomes" id="UP000604046">
    <property type="component" value="Unassembled WGS sequence"/>
</dbReference>
<keyword evidence="3" id="KW-1185">Reference proteome</keyword>
<dbReference type="Gene3D" id="3.10.180.10">
    <property type="entry name" value="2,3-Dihydroxybiphenyl 1,2-Dioxygenase, domain 1"/>
    <property type="match status" value="1"/>
</dbReference>
<gene>
    <name evidence="2" type="primary">Cacna1h</name>
    <name evidence="2" type="ORF">SNAT2548_LOCUS33758</name>
</gene>
<evidence type="ECO:0000259" key="1">
    <source>
        <dbReference type="Pfam" id="PF13468"/>
    </source>
</evidence>
<dbReference type="PANTHER" id="PTHR40265:SF1">
    <property type="entry name" value="GLYOXALASE-LIKE DOMAIN-CONTAINING PROTEIN"/>
    <property type="match status" value="1"/>
</dbReference>
<dbReference type="InterPro" id="IPR029068">
    <property type="entry name" value="Glyas_Bleomycin-R_OHBP_Dase"/>
</dbReference>
<name>A0A812UQP2_9DINO</name>
<reference evidence="2" key="1">
    <citation type="submission" date="2021-02" db="EMBL/GenBank/DDBJ databases">
        <authorList>
            <person name="Dougan E. K."/>
            <person name="Rhodes N."/>
            <person name="Thang M."/>
            <person name="Chan C."/>
        </authorList>
    </citation>
    <scope>NUCLEOTIDE SEQUENCE</scope>
</reference>
<dbReference type="AlphaFoldDB" id="A0A812UQP2"/>
<dbReference type="InterPro" id="IPR025870">
    <property type="entry name" value="Glyoxalase-like_dom"/>
</dbReference>
<dbReference type="EMBL" id="CAJNDS010002776">
    <property type="protein sequence ID" value="CAE7592991.1"/>
    <property type="molecule type" value="Genomic_DNA"/>
</dbReference>
<comment type="caution">
    <text evidence="2">The sequence shown here is derived from an EMBL/GenBank/DDBJ whole genome shotgun (WGS) entry which is preliminary data.</text>
</comment>
<dbReference type="OrthoDB" id="408973at2759"/>
<accession>A0A812UQP2</accession>
<dbReference type="Pfam" id="PF13468">
    <property type="entry name" value="Glyoxalase_3"/>
    <property type="match status" value="1"/>
</dbReference>
<evidence type="ECO:0000313" key="2">
    <source>
        <dbReference type="EMBL" id="CAE7592991.1"/>
    </source>
</evidence>
<protein>
    <submittedName>
        <fullName evidence="2">Cacna1h protein</fullName>
    </submittedName>
</protein>